<dbReference type="GO" id="GO:0003700">
    <property type="term" value="F:DNA-binding transcription factor activity"/>
    <property type="evidence" value="ECO:0007669"/>
    <property type="project" value="InterPro"/>
</dbReference>
<dbReference type="PROSITE" id="PS50157">
    <property type="entry name" value="ZINC_FINGER_C2H2_2"/>
    <property type="match status" value="2"/>
</dbReference>
<dbReference type="SMART" id="SM00355">
    <property type="entry name" value="ZnF_C2H2"/>
    <property type="match status" value="2"/>
</dbReference>
<evidence type="ECO:0000259" key="9">
    <source>
        <dbReference type="PROSITE" id="PS50157"/>
    </source>
</evidence>
<protein>
    <submittedName>
        <fullName evidence="10">Zinc-finger protein</fullName>
    </submittedName>
</protein>
<keyword evidence="4" id="KW-0862">Zinc</keyword>
<dbReference type="InterPro" id="IPR013087">
    <property type="entry name" value="Znf_C2H2_type"/>
</dbReference>
<dbReference type="InterPro" id="IPR036236">
    <property type="entry name" value="Znf_C2H2_sf"/>
</dbReference>
<dbReference type="OrthoDB" id="9411774at2759"/>
<dbReference type="Pfam" id="PF13912">
    <property type="entry name" value="zf-C2H2_6"/>
    <property type="match status" value="2"/>
</dbReference>
<sequence>MYSFRKQRQHHNTEGCSNEINKQKKPETNGKHYCNQCDKSFSSHQALGGHKSSHSIKKIKDAGSALANDAALEHDTRYGLAPNNLTHQCRFCNKSFSSGQALGGHQICHYVQASVPEGKDLKLLAPMEKELTFEFKLVPKTKERLTLEPPPDHDKITILFSRRGWLLYQPLNKLDQIFLYNVHTNVKFLMPEAPRQAKNGFYGCFSILDDDDDSTPQCSLGSLDLCYG</sequence>
<comment type="caution">
    <text evidence="10">The sequence shown here is derived from an EMBL/GenBank/DDBJ whole genome shotgun (WGS) entry which is preliminary data.</text>
</comment>
<keyword evidence="11" id="KW-1185">Reference proteome</keyword>
<keyword evidence="3 7" id="KW-0863">Zinc-finger</keyword>
<proteinExistence type="predicted"/>
<reference evidence="10 11" key="1">
    <citation type="submission" date="2020-06" db="EMBL/GenBank/DDBJ databases">
        <title>Transcriptomic and genomic resources for Thalictrum thalictroides and T. hernandezii: Facilitating candidate gene discovery in an emerging model plant lineage.</title>
        <authorList>
            <person name="Arias T."/>
            <person name="Riano-Pachon D.M."/>
            <person name="Di Stilio V.S."/>
        </authorList>
    </citation>
    <scope>NUCLEOTIDE SEQUENCE [LARGE SCALE GENOMIC DNA]</scope>
    <source>
        <strain evidence="11">cv. WT478/WT964</strain>
        <tissue evidence="10">Leaves</tissue>
    </source>
</reference>
<accession>A0A7J6VEL2</accession>
<evidence type="ECO:0000256" key="2">
    <source>
        <dbReference type="ARBA" id="ARBA00022737"/>
    </source>
</evidence>
<dbReference type="PANTHER" id="PTHR45988:SF18">
    <property type="entry name" value="C2H2-TYPE ZINC FINGER FAMILY PROTEIN"/>
    <property type="match status" value="1"/>
</dbReference>
<evidence type="ECO:0000256" key="6">
    <source>
        <dbReference type="ARBA" id="ARBA00023163"/>
    </source>
</evidence>
<dbReference type="AlphaFoldDB" id="A0A7J6VEL2"/>
<dbReference type="InterPro" id="IPR044653">
    <property type="entry name" value="AZF1/2/3-like"/>
</dbReference>
<name>A0A7J6VEL2_THATH</name>
<feature type="domain" description="C2H2-type" evidence="9">
    <location>
        <begin position="32"/>
        <end position="59"/>
    </location>
</feature>
<feature type="region of interest" description="Disordered" evidence="8">
    <location>
        <begin position="1"/>
        <end position="29"/>
    </location>
</feature>
<keyword evidence="6" id="KW-0804">Transcription</keyword>
<dbReference type="EMBL" id="JABWDY010034315">
    <property type="protein sequence ID" value="KAF5182772.1"/>
    <property type="molecule type" value="Genomic_DNA"/>
</dbReference>
<evidence type="ECO:0000313" key="10">
    <source>
        <dbReference type="EMBL" id="KAF5182772.1"/>
    </source>
</evidence>
<keyword evidence="2" id="KW-0677">Repeat</keyword>
<organism evidence="10 11">
    <name type="scientific">Thalictrum thalictroides</name>
    <name type="common">Rue-anemone</name>
    <name type="synonym">Anemone thalictroides</name>
    <dbReference type="NCBI Taxonomy" id="46969"/>
    <lineage>
        <taxon>Eukaryota</taxon>
        <taxon>Viridiplantae</taxon>
        <taxon>Streptophyta</taxon>
        <taxon>Embryophyta</taxon>
        <taxon>Tracheophyta</taxon>
        <taxon>Spermatophyta</taxon>
        <taxon>Magnoliopsida</taxon>
        <taxon>Ranunculales</taxon>
        <taxon>Ranunculaceae</taxon>
        <taxon>Thalictroideae</taxon>
        <taxon>Thalictrum</taxon>
    </lineage>
</organism>
<dbReference type="GO" id="GO:0008270">
    <property type="term" value="F:zinc ion binding"/>
    <property type="evidence" value="ECO:0007669"/>
    <property type="project" value="UniProtKB-KW"/>
</dbReference>
<keyword evidence="5" id="KW-0805">Transcription regulation</keyword>
<evidence type="ECO:0000256" key="3">
    <source>
        <dbReference type="ARBA" id="ARBA00022771"/>
    </source>
</evidence>
<evidence type="ECO:0000256" key="1">
    <source>
        <dbReference type="ARBA" id="ARBA00022723"/>
    </source>
</evidence>
<evidence type="ECO:0000256" key="8">
    <source>
        <dbReference type="SAM" id="MobiDB-lite"/>
    </source>
</evidence>
<dbReference type="PROSITE" id="PS00028">
    <property type="entry name" value="ZINC_FINGER_C2H2_1"/>
    <property type="match status" value="2"/>
</dbReference>
<dbReference type="PANTHER" id="PTHR45988">
    <property type="entry name" value="C2H2 TYPE ZINC FINGER TRANSCRIPTION FACTOR FAMILY-RELATED"/>
    <property type="match status" value="1"/>
</dbReference>
<evidence type="ECO:0000256" key="7">
    <source>
        <dbReference type="PROSITE-ProRule" id="PRU00042"/>
    </source>
</evidence>
<dbReference type="Proteomes" id="UP000554482">
    <property type="component" value="Unassembled WGS sequence"/>
</dbReference>
<keyword evidence="1" id="KW-0479">Metal-binding</keyword>
<evidence type="ECO:0000313" key="11">
    <source>
        <dbReference type="Proteomes" id="UP000554482"/>
    </source>
</evidence>
<dbReference type="GO" id="GO:0000976">
    <property type="term" value="F:transcription cis-regulatory region binding"/>
    <property type="evidence" value="ECO:0007669"/>
    <property type="project" value="TreeGrafter"/>
</dbReference>
<dbReference type="SUPFAM" id="SSF57667">
    <property type="entry name" value="beta-beta-alpha zinc fingers"/>
    <property type="match status" value="1"/>
</dbReference>
<evidence type="ECO:0000256" key="5">
    <source>
        <dbReference type="ARBA" id="ARBA00023015"/>
    </source>
</evidence>
<evidence type="ECO:0000256" key="4">
    <source>
        <dbReference type="ARBA" id="ARBA00022833"/>
    </source>
</evidence>
<dbReference type="GO" id="GO:0005634">
    <property type="term" value="C:nucleus"/>
    <property type="evidence" value="ECO:0007669"/>
    <property type="project" value="TreeGrafter"/>
</dbReference>
<dbReference type="Gene3D" id="3.30.160.60">
    <property type="entry name" value="Classic Zinc Finger"/>
    <property type="match status" value="1"/>
</dbReference>
<gene>
    <name evidence="10" type="ORF">FRX31_027643</name>
</gene>
<feature type="domain" description="C2H2-type" evidence="9">
    <location>
        <begin position="87"/>
        <end position="114"/>
    </location>
</feature>
<feature type="compositionally biased region" description="Basic residues" evidence="8">
    <location>
        <begin position="1"/>
        <end position="10"/>
    </location>
</feature>